<organism evidence="1 2">
    <name type="scientific">Echinococcus granulosus</name>
    <name type="common">Hydatid tapeworm</name>
    <dbReference type="NCBI Taxonomy" id="6210"/>
    <lineage>
        <taxon>Eukaryota</taxon>
        <taxon>Metazoa</taxon>
        <taxon>Spiralia</taxon>
        <taxon>Lophotrochozoa</taxon>
        <taxon>Platyhelminthes</taxon>
        <taxon>Cestoda</taxon>
        <taxon>Eucestoda</taxon>
        <taxon>Cyclophyllidea</taxon>
        <taxon>Taeniidae</taxon>
        <taxon>Echinococcus</taxon>
        <taxon>Echinococcus granulosus group</taxon>
    </lineage>
</organism>
<evidence type="ECO:0000313" key="2">
    <source>
        <dbReference type="Proteomes" id="UP000019149"/>
    </source>
</evidence>
<evidence type="ECO:0000313" key="1">
    <source>
        <dbReference type="EMBL" id="EUB57707.1"/>
    </source>
</evidence>
<dbReference type="KEGG" id="egl:EGR_07448"/>
<gene>
    <name evidence="1" type="ORF">EGR_07448</name>
</gene>
<proteinExistence type="predicted"/>
<dbReference type="RefSeq" id="XP_024348903.1">
    <property type="nucleotide sequence ID" value="XM_024496697.1"/>
</dbReference>
<dbReference type="GeneID" id="36343163"/>
<name>W6UHY2_ECHGR</name>
<keyword evidence="2" id="KW-1185">Reference proteome</keyword>
<dbReference type="CTD" id="36343163"/>
<dbReference type="AlphaFoldDB" id="W6UHY2"/>
<reference evidence="1 2" key="1">
    <citation type="journal article" date="2013" name="Nat. Genet.">
        <title>The genome of the hydatid tapeworm Echinococcus granulosus.</title>
        <authorList>
            <person name="Zheng H."/>
            <person name="Zhang W."/>
            <person name="Zhang L."/>
            <person name="Zhang Z."/>
            <person name="Li J."/>
            <person name="Lu G."/>
            <person name="Zhu Y."/>
            <person name="Wang Y."/>
            <person name="Huang Y."/>
            <person name="Liu J."/>
            <person name="Kang H."/>
            <person name="Chen J."/>
            <person name="Wang L."/>
            <person name="Chen A."/>
            <person name="Yu S."/>
            <person name="Gao Z."/>
            <person name="Jin L."/>
            <person name="Gu W."/>
            <person name="Wang Z."/>
            <person name="Zhao L."/>
            <person name="Shi B."/>
            <person name="Wen H."/>
            <person name="Lin R."/>
            <person name="Jones M.K."/>
            <person name="Brejova B."/>
            <person name="Vinar T."/>
            <person name="Zhao G."/>
            <person name="McManus D.P."/>
            <person name="Chen Z."/>
            <person name="Zhou Y."/>
            <person name="Wang S."/>
        </authorList>
    </citation>
    <scope>NUCLEOTIDE SEQUENCE [LARGE SCALE GENOMIC DNA]</scope>
</reference>
<sequence length="167" mass="18483">MANIDDDVPANGIHENTSMTARPSSFALSTLHLLASRANLPHLPDFPSASLWVIPRHVPNSCEWIWWSNRIRKQQSVYQLINRQPQEYLHAKSLRRARTTSSAQNAKGMLVLSRLPDSCFRKQKPKCVDCQCVIAPIASFTWKNIAAAAAAADDDDDDGGGGAYNHS</sequence>
<dbReference type="Proteomes" id="UP000019149">
    <property type="component" value="Unassembled WGS sequence"/>
</dbReference>
<comment type="caution">
    <text evidence="1">The sequence shown here is derived from an EMBL/GenBank/DDBJ whole genome shotgun (WGS) entry which is preliminary data.</text>
</comment>
<dbReference type="EMBL" id="APAU02000077">
    <property type="protein sequence ID" value="EUB57707.1"/>
    <property type="molecule type" value="Genomic_DNA"/>
</dbReference>
<protein>
    <submittedName>
        <fullName evidence="1">Uncharacterized protein</fullName>
    </submittedName>
</protein>
<accession>W6UHY2</accession>